<organism evidence="1 2">
    <name type="scientific">candidate division KSB3 bacterium</name>
    <dbReference type="NCBI Taxonomy" id="2044937"/>
    <lineage>
        <taxon>Bacteria</taxon>
        <taxon>candidate division KSB3</taxon>
    </lineage>
</organism>
<dbReference type="SUPFAM" id="SSF51161">
    <property type="entry name" value="Trimeric LpxA-like enzymes"/>
    <property type="match status" value="1"/>
</dbReference>
<gene>
    <name evidence="1" type="ORF">GF339_16560</name>
</gene>
<feature type="non-terminal residue" evidence="1">
    <location>
        <position position="73"/>
    </location>
</feature>
<dbReference type="AlphaFoldDB" id="A0A9D5JYQ8"/>
<name>A0A9D5JYQ8_9BACT</name>
<reference evidence="1" key="1">
    <citation type="submission" date="2019-11" db="EMBL/GenBank/DDBJ databases">
        <title>Microbial mats filling the niche in hypersaline microbial mats.</title>
        <authorList>
            <person name="Wong H.L."/>
            <person name="Macleod F.I."/>
            <person name="White R.A. III"/>
            <person name="Burns B.P."/>
        </authorList>
    </citation>
    <scope>NUCLEOTIDE SEQUENCE</scope>
    <source>
        <strain evidence="1">Rbin_158</strain>
    </source>
</reference>
<sequence>MAEQQTIIHPNVRHGTHLTLGSFVILGEPPRGTQSGELATFLGDHALIRSHTVIYAGNRIGHHFQTGHGVMIR</sequence>
<comment type="caution">
    <text evidence="1">The sequence shown here is derived from an EMBL/GenBank/DDBJ whole genome shotgun (WGS) entry which is preliminary data.</text>
</comment>
<dbReference type="InterPro" id="IPR011004">
    <property type="entry name" value="Trimer_LpxA-like_sf"/>
</dbReference>
<accession>A0A9D5JYQ8</accession>
<evidence type="ECO:0000313" key="1">
    <source>
        <dbReference type="EMBL" id="MBD3326201.1"/>
    </source>
</evidence>
<dbReference type="EMBL" id="WJJP01000536">
    <property type="protein sequence ID" value="MBD3326201.1"/>
    <property type="molecule type" value="Genomic_DNA"/>
</dbReference>
<dbReference type="Proteomes" id="UP000649604">
    <property type="component" value="Unassembled WGS sequence"/>
</dbReference>
<protein>
    <submittedName>
        <fullName evidence="1">Transferase</fullName>
    </submittedName>
</protein>
<dbReference type="GO" id="GO:0016740">
    <property type="term" value="F:transferase activity"/>
    <property type="evidence" value="ECO:0007669"/>
    <property type="project" value="UniProtKB-KW"/>
</dbReference>
<keyword evidence="1" id="KW-0808">Transferase</keyword>
<dbReference type="Gene3D" id="2.160.10.10">
    <property type="entry name" value="Hexapeptide repeat proteins"/>
    <property type="match status" value="1"/>
</dbReference>
<evidence type="ECO:0000313" key="2">
    <source>
        <dbReference type="Proteomes" id="UP000649604"/>
    </source>
</evidence>
<proteinExistence type="predicted"/>